<keyword evidence="2" id="KW-1133">Transmembrane helix</keyword>
<feature type="compositionally biased region" description="Low complexity" evidence="1">
    <location>
        <begin position="381"/>
        <end position="424"/>
    </location>
</feature>
<feature type="compositionally biased region" description="Basic and acidic residues" evidence="1">
    <location>
        <begin position="445"/>
        <end position="454"/>
    </location>
</feature>
<feature type="compositionally biased region" description="Low complexity" evidence="1">
    <location>
        <begin position="339"/>
        <end position="360"/>
    </location>
</feature>
<dbReference type="AlphaFoldDB" id="A0A9P6EY01"/>
<feature type="transmembrane region" description="Helical" evidence="2">
    <location>
        <begin position="121"/>
        <end position="140"/>
    </location>
</feature>
<gene>
    <name evidence="3" type="ORF">EC957_007426</name>
</gene>
<keyword evidence="2" id="KW-0812">Transmembrane</keyword>
<dbReference type="EMBL" id="JAAAXW010000347">
    <property type="protein sequence ID" value="KAF9537948.1"/>
    <property type="molecule type" value="Genomic_DNA"/>
</dbReference>
<feature type="transmembrane region" description="Helical" evidence="2">
    <location>
        <begin position="228"/>
        <end position="249"/>
    </location>
</feature>
<feature type="region of interest" description="Disordered" evidence="1">
    <location>
        <begin position="330"/>
        <end position="454"/>
    </location>
</feature>
<comment type="caution">
    <text evidence="3">The sequence shown here is derived from an EMBL/GenBank/DDBJ whole genome shotgun (WGS) entry which is preliminary data.</text>
</comment>
<keyword evidence="2" id="KW-0472">Membrane</keyword>
<sequence>MERDLNSPFEDWSNNVHAVITFLQPFFDDWRSYASLVSALLGVGVLIMENQVLLRMRMGRWEILGYILWCIISSVLGPIFDIIVMLGLLAYCRQKSNRMHITNESIAKALMPPPVAGNYRVMGAVCITATVLTLCSNVLYMLRGWEEPLPFYDWSSKGIRWMTSQIWYAIGMIFLFHVVTRPAQSGVVLFGKFPRDLWAHKWYLCVLYIPIHFTLLKLCTMYKDTKHILIPLEIVVDIVLYNGPFLIVLQRVLYLAWKVAYDEAVLTGAICEDDSGIIDTPTLTLDSFLWTRRSEEDDHHQQRTRRPGTHGYVGLSLTDLDEAELGQSRIVGRGGSGRGFSQQQSISSVGVSSSSSSSSGKNHIGGGGAVAPAYEARDSSQQQQQQQQKMSPKPAASPRGPSPRSTPRSSPRTSPRTSPKTGSPLRNVLFSMESSDEEDSDNEDGSSKSKDERQ</sequence>
<evidence type="ECO:0000256" key="2">
    <source>
        <dbReference type="SAM" id="Phobius"/>
    </source>
</evidence>
<reference evidence="3" key="1">
    <citation type="journal article" date="2020" name="Fungal Divers.">
        <title>Resolving the Mortierellaceae phylogeny through synthesis of multi-gene phylogenetics and phylogenomics.</title>
        <authorList>
            <person name="Vandepol N."/>
            <person name="Liber J."/>
            <person name="Desiro A."/>
            <person name="Na H."/>
            <person name="Kennedy M."/>
            <person name="Barry K."/>
            <person name="Grigoriev I.V."/>
            <person name="Miller A.N."/>
            <person name="O'Donnell K."/>
            <person name="Stajich J.E."/>
            <person name="Bonito G."/>
        </authorList>
    </citation>
    <scope>NUCLEOTIDE SEQUENCE</scope>
    <source>
        <strain evidence="3">NRRL 2591</strain>
    </source>
</reference>
<feature type="transmembrane region" description="Helical" evidence="2">
    <location>
        <begin position="33"/>
        <end position="54"/>
    </location>
</feature>
<protein>
    <recommendedName>
        <fullName evidence="5">Transmembrane protein</fullName>
    </recommendedName>
</protein>
<feature type="transmembrane region" description="Helical" evidence="2">
    <location>
        <begin position="161"/>
        <end position="179"/>
    </location>
</feature>
<keyword evidence="4" id="KW-1185">Reference proteome</keyword>
<name>A0A9P6EY01_9FUNG</name>
<feature type="compositionally biased region" description="Acidic residues" evidence="1">
    <location>
        <begin position="434"/>
        <end position="444"/>
    </location>
</feature>
<evidence type="ECO:0008006" key="5">
    <source>
        <dbReference type="Google" id="ProtNLM"/>
    </source>
</evidence>
<feature type="transmembrane region" description="Helical" evidence="2">
    <location>
        <begin position="66"/>
        <end position="91"/>
    </location>
</feature>
<evidence type="ECO:0000313" key="3">
    <source>
        <dbReference type="EMBL" id="KAF9537948.1"/>
    </source>
</evidence>
<feature type="transmembrane region" description="Helical" evidence="2">
    <location>
        <begin position="199"/>
        <end position="216"/>
    </location>
</feature>
<proteinExistence type="predicted"/>
<dbReference type="Proteomes" id="UP000723463">
    <property type="component" value="Unassembled WGS sequence"/>
</dbReference>
<organism evidence="3 4">
    <name type="scientific">Mortierella hygrophila</name>
    <dbReference type="NCBI Taxonomy" id="979708"/>
    <lineage>
        <taxon>Eukaryota</taxon>
        <taxon>Fungi</taxon>
        <taxon>Fungi incertae sedis</taxon>
        <taxon>Mucoromycota</taxon>
        <taxon>Mortierellomycotina</taxon>
        <taxon>Mortierellomycetes</taxon>
        <taxon>Mortierellales</taxon>
        <taxon>Mortierellaceae</taxon>
        <taxon>Mortierella</taxon>
    </lineage>
</organism>
<evidence type="ECO:0000256" key="1">
    <source>
        <dbReference type="SAM" id="MobiDB-lite"/>
    </source>
</evidence>
<accession>A0A9P6EY01</accession>
<evidence type="ECO:0000313" key="4">
    <source>
        <dbReference type="Proteomes" id="UP000723463"/>
    </source>
</evidence>